<feature type="compositionally biased region" description="Gly residues" evidence="1">
    <location>
        <begin position="8"/>
        <end position="33"/>
    </location>
</feature>
<feature type="region of interest" description="Disordered" evidence="1">
    <location>
        <begin position="156"/>
        <end position="225"/>
    </location>
</feature>
<comment type="caution">
    <text evidence="3">The sequence shown here is derived from an EMBL/GenBank/DDBJ whole genome shotgun (WGS) entry which is preliminary data.</text>
</comment>
<evidence type="ECO:0000313" key="3">
    <source>
        <dbReference type="EMBL" id="GMI46338.1"/>
    </source>
</evidence>
<dbReference type="EMBL" id="BRYA01000294">
    <property type="protein sequence ID" value="GMI46338.1"/>
    <property type="molecule type" value="Genomic_DNA"/>
</dbReference>
<dbReference type="InterPro" id="IPR001202">
    <property type="entry name" value="WW_dom"/>
</dbReference>
<reference evidence="4" key="1">
    <citation type="journal article" date="2023" name="Commun. Biol.">
        <title>Genome analysis of Parmales, the sister group of diatoms, reveals the evolutionary specialization of diatoms from phago-mixotrophs to photoautotrophs.</title>
        <authorList>
            <person name="Ban H."/>
            <person name="Sato S."/>
            <person name="Yoshikawa S."/>
            <person name="Yamada K."/>
            <person name="Nakamura Y."/>
            <person name="Ichinomiya M."/>
            <person name="Sato N."/>
            <person name="Blanc-Mathieu R."/>
            <person name="Endo H."/>
            <person name="Kuwata A."/>
            <person name="Ogata H."/>
        </authorList>
    </citation>
    <scope>NUCLEOTIDE SEQUENCE [LARGE SCALE GENOMIC DNA]</scope>
</reference>
<proteinExistence type="predicted"/>
<feature type="domain" description="WW" evidence="2">
    <location>
        <begin position="29"/>
        <end position="63"/>
    </location>
</feature>
<protein>
    <recommendedName>
        <fullName evidence="2">WW domain-containing protein</fullName>
    </recommendedName>
</protein>
<dbReference type="AlphaFoldDB" id="A0A9W7GLR9"/>
<accession>A0A9W7GLR9</accession>
<dbReference type="PROSITE" id="PS50020">
    <property type="entry name" value="WW_DOMAIN_2"/>
    <property type="match status" value="1"/>
</dbReference>
<evidence type="ECO:0000259" key="2">
    <source>
        <dbReference type="PROSITE" id="PS50020"/>
    </source>
</evidence>
<feature type="region of interest" description="Disordered" evidence="1">
    <location>
        <begin position="1"/>
        <end position="33"/>
    </location>
</feature>
<dbReference type="OrthoDB" id="10480831at2759"/>
<feature type="compositionally biased region" description="Acidic residues" evidence="1">
    <location>
        <begin position="188"/>
        <end position="200"/>
    </location>
</feature>
<sequence length="343" mass="36714">MRWDLPAEGGGGGGARRATDGGGGGGGGVEVGGGWVLYNDPQNNHPYYYNATTNESVWAEDFDASRRQELNVGSATATVVPPPAAASRNDFFAQEAEWTLNDKFERMLNTPEGQEALEEEMRVLEGQVERGEKRIRIKETLWEDIMDRVPVGVKTRLEDWVGGGEDGGDDDEEEEEGEDSSSSSSSDSDSDSESDSDSDSDVERGGSMDEDSDASSVSSEDEDVDEDGLLASIIDRTVLPIYDAAINIIALPVIDRVSQTSFAQWANAILDFVHESATGRGRGGEGSLLLGGSRGRATAPPIPPKVRVRAEDWGGERRGEERKGEGGGGAGHNPNTFFIVTKP</sequence>
<feature type="compositionally biased region" description="Acidic residues" evidence="1">
    <location>
        <begin position="208"/>
        <end position="225"/>
    </location>
</feature>
<dbReference type="Pfam" id="PF00397">
    <property type="entry name" value="WW"/>
    <property type="match status" value="1"/>
</dbReference>
<feature type="compositionally biased region" description="Acidic residues" evidence="1">
    <location>
        <begin position="166"/>
        <end position="179"/>
    </location>
</feature>
<gene>
    <name evidence="3" type="ORF">TrCOL_g3363</name>
</gene>
<evidence type="ECO:0000256" key="1">
    <source>
        <dbReference type="SAM" id="MobiDB-lite"/>
    </source>
</evidence>
<evidence type="ECO:0000313" key="4">
    <source>
        <dbReference type="Proteomes" id="UP001165065"/>
    </source>
</evidence>
<dbReference type="Gene3D" id="2.20.70.10">
    <property type="match status" value="1"/>
</dbReference>
<feature type="compositionally biased region" description="Low complexity" evidence="1">
    <location>
        <begin position="287"/>
        <end position="299"/>
    </location>
</feature>
<name>A0A9W7GLR9_9STRA</name>
<feature type="compositionally biased region" description="Polar residues" evidence="1">
    <location>
        <begin position="333"/>
        <end position="343"/>
    </location>
</feature>
<keyword evidence="4" id="KW-1185">Reference proteome</keyword>
<dbReference type="Proteomes" id="UP001165065">
    <property type="component" value="Unassembled WGS sequence"/>
</dbReference>
<feature type="region of interest" description="Disordered" evidence="1">
    <location>
        <begin position="280"/>
        <end position="343"/>
    </location>
</feature>
<dbReference type="InterPro" id="IPR036020">
    <property type="entry name" value="WW_dom_sf"/>
</dbReference>
<organism evidence="3 4">
    <name type="scientific">Triparma columacea</name>
    <dbReference type="NCBI Taxonomy" id="722753"/>
    <lineage>
        <taxon>Eukaryota</taxon>
        <taxon>Sar</taxon>
        <taxon>Stramenopiles</taxon>
        <taxon>Ochrophyta</taxon>
        <taxon>Bolidophyceae</taxon>
        <taxon>Parmales</taxon>
        <taxon>Triparmaceae</taxon>
        <taxon>Triparma</taxon>
    </lineage>
</organism>
<dbReference type="SUPFAM" id="SSF51045">
    <property type="entry name" value="WW domain"/>
    <property type="match status" value="1"/>
</dbReference>
<feature type="compositionally biased region" description="Basic and acidic residues" evidence="1">
    <location>
        <begin position="308"/>
        <end position="325"/>
    </location>
</feature>